<evidence type="ECO:0000313" key="1">
    <source>
        <dbReference type="EMBL" id="CUX09337.1"/>
    </source>
</evidence>
<keyword evidence="2" id="KW-1185">Reference proteome</keyword>
<gene>
    <name evidence="1" type="ORF">AGR13a_Cc140023</name>
</gene>
<sequence length="77" mass="8631">MYCQFIAAGLREAPVVLVRNPTLKSTESEVNETLPAAAQSYQLLFTGLRAAPISIASFFQLPCDARRVSHFRQFRTK</sequence>
<reference evidence="1 2" key="1">
    <citation type="submission" date="2016-01" db="EMBL/GenBank/DDBJ databases">
        <authorList>
            <person name="Regsiter A."/>
            <person name="william w."/>
        </authorList>
    </citation>
    <scope>NUCLEOTIDE SEQUENCE [LARGE SCALE GENOMIC DNA]</scope>
    <source>
        <strain evidence="1 2">CFBP 6927</strain>
    </source>
</reference>
<name>A0ABP2BBB8_9HYPH</name>
<comment type="caution">
    <text evidence="1">The sequence shown here is derived from an EMBL/GenBank/DDBJ whole genome shotgun (WGS) entry which is preliminary data.</text>
</comment>
<evidence type="ECO:0000313" key="2">
    <source>
        <dbReference type="Proteomes" id="UP000191812"/>
    </source>
</evidence>
<protein>
    <submittedName>
        <fullName evidence="1">Uncharacterized protein</fullName>
    </submittedName>
</protein>
<accession>A0ABP2BBB8</accession>
<organism evidence="1 2">
    <name type="scientific">Agrobacterium genomosp. 13 str. CFBP 6927</name>
    <dbReference type="NCBI Taxonomy" id="1183428"/>
    <lineage>
        <taxon>Bacteria</taxon>
        <taxon>Pseudomonadati</taxon>
        <taxon>Pseudomonadota</taxon>
        <taxon>Alphaproteobacteria</taxon>
        <taxon>Hyphomicrobiales</taxon>
        <taxon>Rhizobiaceae</taxon>
        <taxon>Rhizobium/Agrobacterium group</taxon>
        <taxon>Agrobacterium</taxon>
        <taxon>Agrobacterium tumefaciens complex</taxon>
    </lineage>
</organism>
<dbReference type="Proteomes" id="UP000191812">
    <property type="component" value="Unassembled WGS sequence"/>
</dbReference>
<proteinExistence type="predicted"/>
<dbReference type="EMBL" id="FBWH01000006">
    <property type="protein sequence ID" value="CUX09337.1"/>
    <property type="molecule type" value="Genomic_DNA"/>
</dbReference>